<protein>
    <submittedName>
        <fullName evidence="3">Heparinase</fullName>
    </submittedName>
</protein>
<dbReference type="Pfam" id="PF07940">
    <property type="entry name" value="Hepar_II_III_C"/>
    <property type="match status" value="1"/>
</dbReference>
<feature type="domain" description="Heparinase II/III-like C-terminal" evidence="2">
    <location>
        <begin position="314"/>
        <end position="565"/>
    </location>
</feature>
<dbReference type="GO" id="GO:0030313">
    <property type="term" value="C:cell envelope"/>
    <property type="evidence" value="ECO:0007669"/>
    <property type="project" value="UniProtKB-SubCell"/>
</dbReference>
<dbReference type="AlphaFoldDB" id="A0A512IIT8"/>
<sequence>MARGHERWVLYRLAMREAVRSVRSAFARVTAPPDLLARARVTALVIAPHDLRTSDATFADDIYSGLFVFAGRSLSVSGRSPFDYDPPSPEWAEVLYGFGWLRHLRAADTALARANARAFVSDFLANRGDPALARPVPIAARRLIAFLCQSPLVLEGADHAFYQAFLKAIGRGARDLERALRRGTERPSRLLAAVALCYAGLCCDGLQPILRRATRVLSRELDRQILPDGGHRSRNARFVVELLLDLLPLRQSFLSRSLDPPEALLRAIDRMLPMLRLMRQGDASLSHFNGMGTTEADHLTTLLIYDGAMIEAQRHAPFSGYERLEGGRLMLVADVGGPPRHSYSRLACAGCLSFEMSSGLQRLVVNCGAPASGSEQRRVSRSTAAHSTACVADTSSCRFLTGEDGWWGRRVIGRWLLKRWGPIVLRGPGPVTIERHNAPDRAILAGRHDGYQHPFGVIHERRWDLSLDGSRVDGEDAFRREGRAKGRPREVAIRFHLHPTVSARGETDGRIVLTTPLGGVWHFASEGAEVAIEDSVFFAGVAGARRTSQIVLHLTVTEGARVRWQFTQTDAAAGRPAA</sequence>
<evidence type="ECO:0000256" key="1">
    <source>
        <dbReference type="ARBA" id="ARBA00004196"/>
    </source>
</evidence>
<proteinExistence type="predicted"/>
<dbReference type="Proteomes" id="UP000321258">
    <property type="component" value="Unassembled WGS sequence"/>
</dbReference>
<reference evidence="3 4" key="1">
    <citation type="submission" date="2019-07" db="EMBL/GenBank/DDBJ databases">
        <title>Whole genome shotgun sequence of Methylobacterium haplocladii NBRC 107714.</title>
        <authorList>
            <person name="Hosoyama A."/>
            <person name="Uohara A."/>
            <person name="Ohji S."/>
            <person name="Ichikawa N."/>
        </authorList>
    </citation>
    <scope>NUCLEOTIDE SEQUENCE [LARGE SCALE GENOMIC DNA]</scope>
    <source>
        <strain evidence="3 4">NBRC 107714</strain>
    </source>
</reference>
<gene>
    <name evidence="3" type="ORF">MHA02_00050</name>
</gene>
<accession>A0A512IIT8</accession>
<evidence type="ECO:0000259" key="2">
    <source>
        <dbReference type="Pfam" id="PF07940"/>
    </source>
</evidence>
<dbReference type="InterPro" id="IPR012480">
    <property type="entry name" value="Hepar_II_III_C"/>
</dbReference>
<dbReference type="EMBL" id="BJZT01000001">
    <property type="protein sequence ID" value="GEO97617.1"/>
    <property type="molecule type" value="Genomic_DNA"/>
</dbReference>
<dbReference type="OrthoDB" id="9787373at2"/>
<dbReference type="Gene3D" id="1.50.10.100">
    <property type="entry name" value="Chondroitin AC/alginate lyase"/>
    <property type="match status" value="1"/>
</dbReference>
<evidence type="ECO:0000313" key="4">
    <source>
        <dbReference type="Proteomes" id="UP000321258"/>
    </source>
</evidence>
<comment type="subcellular location">
    <subcellularLocation>
        <location evidence="1">Cell envelope</location>
    </subcellularLocation>
</comment>
<dbReference type="RefSeq" id="WP_147075927.1">
    <property type="nucleotide sequence ID" value="NZ_BJZT01000001.1"/>
</dbReference>
<keyword evidence="4" id="KW-1185">Reference proteome</keyword>
<comment type="caution">
    <text evidence="3">The sequence shown here is derived from an EMBL/GenBank/DDBJ whole genome shotgun (WGS) entry which is preliminary data.</text>
</comment>
<dbReference type="GO" id="GO:0016829">
    <property type="term" value="F:lyase activity"/>
    <property type="evidence" value="ECO:0007669"/>
    <property type="project" value="InterPro"/>
</dbReference>
<organism evidence="3 4">
    <name type="scientific">Methylobacterium haplocladii</name>
    <dbReference type="NCBI Taxonomy" id="1176176"/>
    <lineage>
        <taxon>Bacteria</taxon>
        <taxon>Pseudomonadati</taxon>
        <taxon>Pseudomonadota</taxon>
        <taxon>Alphaproteobacteria</taxon>
        <taxon>Hyphomicrobiales</taxon>
        <taxon>Methylobacteriaceae</taxon>
        <taxon>Methylobacterium</taxon>
    </lineage>
</organism>
<name>A0A512IIT8_9HYPH</name>
<dbReference type="InterPro" id="IPR008929">
    <property type="entry name" value="Chondroitin_lyas"/>
</dbReference>
<dbReference type="Gene3D" id="2.70.98.70">
    <property type="match status" value="1"/>
</dbReference>
<evidence type="ECO:0000313" key="3">
    <source>
        <dbReference type="EMBL" id="GEO97617.1"/>
    </source>
</evidence>